<dbReference type="Pfam" id="PF07332">
    <property type="entry name" value="Phage_holin_3_6"/>
    <property type="match status" value="1"/>
</dbReference>
<dbReference type="AlphaFoldDB" id="A0A109QY95"/>
<dbReference type="OrthoDB" id="5122083at2"/>
<dbReference type="KEGG" id="mvd:AWU67_14870"/>
<dbReference type="Proteomes" id="UP000058305">
    <property type="component" value="Chromosome"/>
</dbReference>
<dbReference type="EMBL" id="CP014145">
    <property type="protein sequence ID" value="AMB59928.1"/>
    <property type="molecule type" value="Genomic_DNA"/>
</dbReference>
<feature type="transmembrane region" description="Helical" evidence="1">
    <location>
        <begin position="54"/>
        <end position="79"/>
    </location>
</feature>
<dbReference type="RefSeq" id="WP_067230796.1">
    <property type="nucleotide sequence ID" value="NZ_CP014145.1"/>
</dbReference>
<protein>
    <recommendedName>
        <fullName evidence="4">Holin-X, holin superfamily III</fullName>
    </recommendedName>
</protein>
<reference evidence="2 3" key="1">
    <citation type="journal article" date="2016" name="J. Biotechnol.">
        <title>First complete genome sequence of a species in the genus Microterricola, an extremophilic cold active enzyme producing bacterial strain ERGS5:02 isolated from Sikkim Himalaya.</title>
        <authorList>
            <person name="Himanshu"/>
            <person name="Swarnkar M.K."/>
            <person name="Singh D."/>
            <person name="Kumar R."/>
        </authorList>
    </citation>
    <scope>NUCLEOTIDE SEQUENCE [LARGE SCALE GENOMIC DNA]</scope>
    <source>
        <strain evidence="2 3">ERGS5:02</strain>
    </source>
</reference>
<evidence type="ECO:0008006" key="4">
    <source>
        <dbReference type="Google" id="ProtNLM"/>
    </source>
</evidence>
<keyword evidence="1" id="KW-0472">Membrane</keyword>
<organism evidence="2 3">
    <name type="scientific">Microterricola viridarii</name>
    <dbReference type="NCBI Taxonomy" id="412690"/>
    <lineage>
        <taxon>Bacteria</taxon>
        <taxon>Bacillati</taxon>
        <taxon>Actinomycetota</taxon>
        <taxon>Actinomycetes</taxon>
        <taxon>Micrococcales</taxon>
        <taxon>Microbacteriaceae</taxon>
        <taxon>Microterricola</taxon>
    </lineage>
</organism>
<keyword evidence="1" id="KW-1133">Transmembrane helix</keyword>
<sequence>MSEHDTDPFTAARRRSLFALIGDLPSLIVGLVRAELEQFKAELSAKGQRIGVGVALIVLAVSFAFFGLAVLVAVAVLALALVLPAWLAALIVAAALFVLALLLVLIGRGRIQAGLAKNDLDVNLRRDLDALKGEGSYDRRD</sequence>
<name>A0A109QY95_9MICO</name>
<feature type="transmembrane region" description="Helical" evidence="1">
    <location>
        <begin position="16"/>
        <end position="34"/>
    </location>
</feature>
<keyword evidence="3" id="KW-1185">Reference proteome</keyword>
<reference evidence="3" key="2">
    <citation type="submission" date="2016-01" db="EMBL/GenBank/DDBJ databases">
        <title>First complete genome sequence of a species in the genus Microterricola, an extremophilic cold active enzyme producing strain ERGS5:02 isolated from Sikkim Himalaya.</title>
        <authorList>
            <person name="Kumar R."/>
            <person name="Singh D."/>
            <person name="Swarnkar M.K."/>
        </authorList>
    </citation>
    <scope>NUCLEOTIDE SEQUENCE [LARGE SCALE GENOMIC DNA]</scope>
    <source>
        <strain evidence="3">ERGS5:02</strain>
    </source>
</reference>
<evidence type="ECO:0000313" key="3">
    <source>
        <dbReference type="Proteomes" id="UP000058305"/>
    </source>
</evidence>
<proteinExistence type="predicted"/>
<accession>A0A109QY95</accession>
<evidence type="ECO:0000313" key="2">
    <source>
        <dbReference type="EMBL" id="AMB59928.1"/>
    </source>
</evidence>
<dbReference type="InterPro" id="IPR009937">
    <property type="entry name" value="Phage_holin_3_6"/>
</dbReference>
<keyword evidence="1" id="KW-0812">Transmembrane</keyword>
<evidence type="ECO:0000256" key="1">
    <source>
        <dbReference type="SAM" id="Phobius"/>
    </source>
</evidence>
<gene>
    <name evidence="2" type="ORF">AWU67_14870</name>
</gene>
<feature type="transmembrane region" description="Helical" evidence="1">
    <location>
        <begin position="85"/>
        <end position="107"/>
    </location>
</feature>